<evidence type="ECO:0000256" key="3">
    <source>
        <dbReference type="ARBA" id="ARBA00022670"/>
    </source>
</evidence>
<evidence type="ECO:0000259" key="11">
    <source>
        <dbReference type="PROSITE" id="PS50240"/>
    </source>
</evidence>
<evidence type="ECO:0000256" key="5">
    <source>
        <dbReference type="ARBA" id="ARBA00022801"/>
    </source>
</evidence>
<evidence type="ECO:0000313" key="12">
    <source>
        <dbReference type="EMBL" id="CAG6652464.1"/>
    </source>
</evidence>
<feature type="domain" description="Peptidase S1" evidence="11">
    <location>
        <begin position="610"/>
        <end position="864"/>
    </location>
</feature>
<name>A0A8D8RJC8_9HEMI</name>
<keyword evidence="8" id="KW-1015">Disulfide bond</keyword>
<feature type="signal peptide" evidence="10">
    <location>
        <begin position="1"/>
        <end position="24"/>
    </location>
</feature>
<feature type="compositionally biased region" description="Low complexity" evidence="9">
    <location>
        <begin position="479"/>
        <end position="501"/>
    </location>
</feature>
<feature type="chain" id="PRO_5033955319" evidence="10">
    <location>
        <begin position="25"/>
        <end position="864"/>
    </location>
</feature>
<organism evidence="12">
    <name type="scientific">Cacopsylla melanoneura</name>
    <dbReference type="NCBI Taxonomy" id="428564"/>
    <lineage>
        <taxon>Eukaryota</taxon>
        <taxon>Metazoa</taxon>
        <taxon>Ecdysozoa</taxon>
        <taxon>Arthropoda</taxon>
        <taxon>Hexapoda</taxon>
        <taxon>Insecta</taxon>
        <taxon>Pterygota</taxon>
        <taxon>Neoptera</taxon>
        <taxon>Paraneoptera</taxon>
        <taxon>Hemiptera</taxon>
        <taxon>Sternorrhyncha</taxon>
        <taxon>Psylloidea</taxon>
        <taxon>Psyllidae</taxon>
        <taxon>Psyllinae</taxon>
        <taxon>Cacopsylla</taxon>
    </lineage>
</organism>
<dbReference type="EMBL" id="HBUF01171511">
    <property type="protein sequence ID" value="CAG6652462.1"/>
    <property type="molecule type" value="Transcribed_RNA"/>
</dbReference>
<dbReference type="SUPFAM" id="SSF50494">
    <property type="entry name" value="Trypsin-like serine proteases"/>
    <property type="match status" value="1"/>
</dbReference>
<evidence type="ECO:0000256" key="4">
    <source>
        <dbReference type="ARBA" id="ARBA00022729"/>
    </source>
</evidence>
<dbReference type="PROSITE" id="PS00134">
    <property type="entry name" value="TRYPSIN_HIS"/>
    <property type="match status" value="1"/>
</dbReference>
<dbReference type="FunFam" id="2.40.10.10:FF:000146">
    <property type="entry name" value="Serine protease 53"/>
    <property type="match status" value="1"/>
</dbReference>
<keyword evidence="3 12" id="KW-0645">Protease</keyword>
<feature type="compositionally biased region" description="Polar residues" evidence="9">
    <location>
        <begin position="246"/>
        <end position="271"/>
    </location>
</feature>
<keyword evidence="4 10" id="KW-0732">Signal</keyword>
<evidence type="ECO:0000256" key="9">
    <source>
        <dbReference type="SAM" id="MobiDB-lite"/>
    </source>
</evidence>
<feature type="region of interest" description="Disordered" evidence="9">
    <location>
        <begin position="210"/>
        <end position="501"/>
    </location>
</feature>
<sequence>MPIYFLSYHLHLPLLIVLLPLTHGVLHPSSPCPSVFSYEGAEPEADRWYGEVVVTTRDYLVGVRLNIQLDRRSHLLVSWLGEVTTTDNREYTVLNLDQRLDPAKPLTTKIMVRFDPSTGSPKVKAILLNGKQICPGDPPIQVNALNKNSTKSSSGGLKRPDPIFISDTIFHPSITTYDDYYSEFFTINQTKAMRKPQPDKVYANTESSVLEFGGYPRPSGSKQPTNPPRNEHNGGSLTPVEPTYHVPSSNVEYSKPVQNSNQGSTSQSASHNNKRKPQDETNTYEQEQTYNTRPAHTNTEEYTLNYNPRPPTNSESSYRPQQSNSETNYNSRPQVNTDTSFNSRPAQSSDSIYNTRPQTVPDSVYNSRPQTNVNTVYNPKPQQTGDTYDTRPQTNSGNVYNSGAGVQTIPETSYNSKPQTNFETNTGYNNQGNSRPQTNSGSNYNIPQSNNEQSYNPNTDTGYNTQGQATVISSNSRVSNQGQNSNSKKTSSSQTSNTDSNLSDIADLIEDTNTNKTVIITVIKHNPVETTTEAYKPTTQSSNKQKATSKPSSNTNGNSNKGQPLNTQHTQKKPNENKKPATSQTNNNNDNNNKDVSCGTVVSNKAQPLVTNGQKTARGQWPWHAALYKTEGINLSYICGGSLITSMYVITAAHCVTKKPYDKPVDSDTLVIYLGKYHQHQFSDEGGVQNKQVQRIHVYPSYNSSNYLGDVAILKLSSEVDYSVYVRPVCVWDEDTAPLQLSAVEGRDGTVIGWGYDENDRVSEELKMAIMPIVSHQQCLWSNPTFFSQFTSDETYCAGFRNGTSVCNGDSGGGMVFKIGEAWYLRGIVSITVARDGLRICDTKHYVVFTDVAKYLNWIRPIVN</sequence>
<dbReference type="AlphaFoldDB" id="A0A8D8RJC8"/>
<reference evidence="12" key="1">
    <citation type="submission" date="2021-05" db="EMBL/GenBank/DDBJ databases">
        <authorList>
            <person name="Alioto T."/>
            <person name="Alioto T."/>
            <person name="Gomez Garrido J."/>
        </authorList>
    </citation>
    <scope>NUCLEOTIDE SEQUENCE</scope>
</reference>
<dbReference type="EMBL" id="HBUF01215804">
    <property type="protein sequence ID" value="CAG6667144.1"/>
    <property type="molecule type" value="Transcribed_RNA"/>
</dbReference>
<dbReference type="GO" id="GO:0005576">
    <property type="term" value="C:extracellular region"/>
    <property type="evidence" value="ECO:0007669"/>
    <property type="project" value="UniProtKB-SubCell"/>
</dbReference>
<keyword evidence="7" id="KW-0865">Zymogen</keyword>
<evidence type="ECO:0000256" key="6">
    <source>
        <dbReference type="ARBA" id="ARBA00022825"/>
    </source>
</evidence>
<dbReference type="InterPro" id="IPR001314">
    <property type="entry name" value="Peptidase_S1A"/>
</dbReference>
<accession>A0A8D8RJC8</accession>
<dbReference type="GO" id="GO:0004252">
    <property type="term" value="F:serine-type endopeptidase activity"/>
    <property type="evidence" value="ECO:0007669"/>
    <property type="project" value="InterPro"/>
</dbReference>
<evidence type="ECO:0000256" key="8">
    <source>
        <dbReference type="ARBA" id="ARBA00023157"/>
    </source>
</evidence>
<dbReference type="PROSITE" id="PS50240">
    <property type="entry name" value="TRYPSIN_DOM"/>
    <property type="match status" value="1"/>
</dbReference>
<evidence type="ECO:0000256" key="2">
    <source>
        <dbReference type="ARBA" id="ARBA00022525"/>
    </source>
</evidence>
<evidence type="ECO:0000256" key="10">
    <source>
        <dbReference type="SAM" id="SignalP"/>
    </source>
</evidence>
<dbReference type="Pfam" id="PF16030">
    <property type="entry name" value="GD_N"/>
    <property type="match status" value="1"/>
</dbReference>
<dbReference type="InterPro" id="IPR009003">
    <property type="entry name" value="Peptidase_S1_PA"/>
</dbReference>
<feature type="region of interest" description="Disordered" evidence="9">
    <location>
        <begin position="531"/>
        <end position="599"/>
    </location>
</feature>
<dbReference type="GO" id="GO:0006508">
    <property type="term" value="P:proteolysis"/>
    <property type="evidence" value="ECO:0007669"/>
    <property type="project" value="UniProtKB-KW"/>
</dbReference>
<dbReference type="CDD" id="cd00190">
    <property type="entry name" value="Tryp_SPc"/>
    <property type="match status" value="1"/>
</dbReference>
<comment type="subcellular location">
    <subcellularLocation>
        <location evidence="1">Secreted</location>
    </subcellularLocation>
</comment>
<dbReference type="InterPro" id="IPR018114">
    <property type="entry name" value="TRYPSIN_HIS"/>
</dbReference>
<dbReference type="InterPro" id="IPR001254">
    <property type="entry name" value="Trypsin_dom"/>
</dbReference>
<dbReference type="PRINTS" id="PR00722">
    <property type="entry name" value="CHYMOTRYPSIN"/>
</dbReference>
<proteinExistence type="predicted"/>
<dbReference type="EMBL" id="HBUF01171512">
    <property type="protein sequence ID" value="CAG6652464.1"/>
    <property type="molecule type" value="Transcribed_RNA"/>
</dbReference>
<evidence type="ECO:0000256" key="1">
    <source>
        <dbReference type="ARBA" id="ARBA00004613"/>
    </source>
</evidence>
<dbReference type="InterPro" id="IPR043504">
    <property type="entry name" value="Peptidase_S1_PA_chymotrypsin"/>
</dbReference>
<evidence type="ECO:0000256" key="7">
    <source>
        <dbReference type="ARBA" id="ARBA00023145"/>
    </source>
</evidence>
<keyword evidence="2" id="KW-0964">Secreted</keyword>
<keyword evidence="5" id="KW-0378">Hydrolase</keyword>
<keyword evidence="6" id="KW-0720">Serine protease</keyword>
<feature type="compositionally biased region" description="Polar residues" evidence="9">
    <location>
        <begin position="531"/>
        <end position="569"/>
    </location>
</feature>
<dbReference type="Gene3D" id="2.40.10.10">
    <property type="entry name" value="Trypsin-like serine proteases"/>
    <property type="match status" value="1"/>
</dbReference>
<dbReference type="PANTHER" id="PTHR24260:SF143">
    <property type="entry name" value="SERINE PROTEASE GD-LIKE PROTEIN"/>
    <property type="match status" value="1"/>
</dbReference>
<dbReference type="Pfam" id="PF00089">
    <property type="entry name" value="Trypsin"/>
    <property type="match status" value="1"/>
</dbReference>
<dbReference type="InterPro" id="IPR031986">
    <property type="entry name" value="GD_N"/>
</dbReference>
<protein>
    <submittedName>
        <fullName evidence="12">Serine protease gd</fullName>
    </submittedName>
</protein>
<feature type="compositionally biased region" description="Polar residues" evidence="9">
    <location>
        <begin position="280"/>
        <end position="478"/>
    </location>
</feature>
<dbReference type="SMART" id="SM00020">
    <property type="entry name" value="Tryp_SPc"/>
    <property type="match status" value="1"/>
</dbReference>
<dbReference type="PANTHER" id="PTHR24260">
    <property type="match status" value="1"/>
</dbReference>
<dbReference type="InterPro" id="IPR051333">
    <property type="entry name" value="CLIP_Serine_Protease"/>
</dbReference>